<dbReference type="Proteomes" id="UP000176050">
    <property type="component" value="Chromosome"/>
</dbReference>
<dbReference type="KEGG" id="lul:LPB138_14905"/>
<proteinExistence type="predicted"/>
<dbReference type="Gene3D" id="3.10.180.10">
    <property type="entry name" value="2,3-Dihydroxybiphenyl 1,2-Dioxygenase, domain 1"/>
    <property type="match status" value="1"/>
</dbReference>
<dbReference type="AlphaFoldDB" id="A0A1D8PBC9"/>
<dbReference type="InterPro" id="IPR029068">
    <property type="entry name" value="Glyas_Bleomycin-R_OHBP_Dase"/>
</dbReference>
<feature type="domain" description="VOC" evidence="1">
    <location>
        <begin position="2"/>
        <end position="114"/>
    </location>
</feature>
<dbReference type="SUPFAM" id="SSF54593">
    <property type="entry name" value="Glyoxalase/Bleomycin resistance protein/Dihydroxybiphenyl dioxygenase"/>
    <property type="match status" value="1"/>
</dbReference>
<name>A0A1D8PBC9_9FLAO</name>
<dbReference type="OrthoDB" id="2703022at2"/>
<dbReference type="InterPro" id="IPR037523">
    <property type="entry name" value="VOC_core"/>
</dbReference>
<protein>
    <recommendedName>
        <fullName evidence="1">VOC domain-containing protein</fullName>
    </recommendedName>
</protein>
<sequence>MKIQVLILYTTSLEKQYHFYTKTIGLKSSHKNDTSFAVHVGSSILEFRKSNESKPYHFAFNIPSNKVEEAYQWLNSKVTILPFEEKDIIDFPNWNAKAFYFYDKDNNIVEFISRKNLNQKSNTIFSSNSIINISEMGIGTSNIKQIYNAINELNPIEIFDGNFERFCAIGNEEGLFILVNKNIKNWFPTDDDVYESDFKIIGDYNFEYRNGKIINFEK</sequence>
<dbReference type="CDD" id="cd06587">
    <property type="entry name" value="VOC"/>
    <property type="match status" value="1"/>
</dbReference>
<keyword evidence="3" id="KW-1185">Reference proteome</keyword>
<dbReference type="STRING" id="1850246.LPB138_14905"/>
<evidence type="ECO:0000313" key="2">
    <source>
        <dbReference type="EMBL" id="AOW21895.1"/>
    </source>
</evidence>
<reference evidence="2 3" key="1">
    <citation type="submission" date="2016-10" db="EMBL/GenBank/DDBJ databases">
        <title>Lutibacter sp. LPB0138, isolated from marine gastropod.</title>
        <authorList>
            <person name="Kim E."/>
            <person name="Yi H."/>
        </authorList>
    </citation>
    <scope>NUCLEOTIDE SEQUENCE [LARGE SCALE GENOMIC DNA]</scope>
    <source>
        <strain evidence="2 3">LPB0138</strain>
    </source>
</reference>
<evidence type="ECO:0000313" key="3">
    <source>
        <dbReference type="Proteomes" id="UP000176050"/>
    </source>
</evidence>
<dbReference type="PROSITE" id="PS51819">
    <property type="entry name" value="VOC"/>
    <property type="match status" value="1"/>
</dbReference>
<gene>
    <name evidence="2" type="ORF">LPB138_14905</name>
</gene>
<dbReference type="EMBL" id="CP017478">
    <property type="protein sequence ID" value="AOW21895.1"/>
    <property type="molecule type" value="Genomic_DNA"/>
</dbReference>
<accession>A0A1D8PBC9</accession>
<organism evidence="2 3">
    <name type="scientific">Urechidicola croceus</name>
    <dbReference type="NCBI Taxonomy" id="1850246"/>
    <lineage>
        <taxon>Bacteria</taxon>
        <taxon>Pseudomonadati</taxon>
        <taxon>Bacteroidota</taxon>
        <taxon>Flavobacteriia</taxon>
        <taxon>Flavobacteriales</taxon>
        <taxon>Flavobacteriaceae</taxon>
        <taxon>Urechidicola</taxon>
    </lineage>
</organism>
<evidence type="ECO:0000259" key="1">
    <source>
        <dbReference type="PROSITE" id="PS51819"/>
    </source>
</evidence>
<dbReference type="RefSeq" id="WP_070238055.1">
    <property type="nucleotide sequence ID" value="NZ_CP017478.1"/>
</dbReference>